<name>A0AAV9HIX0_9PEZI</name>
<evidence type="ECO:0000259" key="2">
    <source>
        <dbReference type="PROSITE" id="PS50404"/>
    </source>
</evidence>
<keyword evidence="4" id="KW-1185">Reference proteome</keyword>
<dbReference type="InterPro" id="IPR036282">
    <property type="entry name" value="Glutathione-S-Trfase_C_sf"/>
</dbReference>
<dbReference type="PANTHER" id="PTHR43968">
    <property type="match status" value="1"/>
</dbReference>
<dbReference type="SUPFAM" id="SSF52833">
    <property type="entry name" value="Thioredoxin-like"/>
    <property type="match status" value="1"/>
</dbReference>
<dbReference type="Pfam" id="PF13409">
    <property type="entry name" value="GST_N_2"/>
    <property type="match status" value="1"/>
</dbReference>
<organism evidence="3 4">
    <name type="scientific">Cladorrhinum samala</name>
    <dbReference type="NCBI Taxonomy" id="585594"/>
    <lineage>
        <taxon>Eukaryota</taxon>
        <taxon>Fungi</taxon>
        <taxon>Dikarya</taxon>
        <taxon>Ascomycota</taxon>
        <taxon>Pezizomycotina</taxon>
        <taxon>Sordariomycetes</taxon>
        <taxon>Sordariomycetidae</taxon>
        <taxon>Sordariales</taxon>
        <taxon>Podosporaceae</taxon>
        <taxon>Cladorrhinum</taxon>
    </lineage>
</organism>
<feature type="domain" description="GST N-terminal" evidence="2">
    <location>
        <begin position="10"/>
        <end position="103"/>
    </location>
</feature>
<accession>A0AAV9HIX0</accession>
<protein>
    <recommendedName>
        <fullName evidence="2">GST N-terminal domain-containing protein</fullName>
    </recommendedName>
</protein>
<evidence type="ECO:0000313" key="4">
    <source>
        <dbReference type="Proteomes" id="UP001321749"/>
    </source>
</evidence>
<reference evidence="3" key="1">
    <citation type="journal article" date="2023" name="Mol. Phylogenet. Evol.">
        <title>Genome-scale phylogeny and comparative genomics of the fungal order Sordariales.</title>
        <authorList>
            <person name="Hensen N."/>
            <person name="Bonometti L."/>
            <person name="Westerberg I."/>
            <person name="Brannstrom I.O."/>
            <person name="Guillou S."/>
            <person name="Cros-Aarteil S."/>
            <person name="Calhoun S."/>
            <person name="Haridas S."/>
            <person name="Kuo A."/>
            <person name="Mondo S."/>
            <person name="Pangilinan J."/>
            <person name="Riley R."/>
            <person name="LaButti K."/>
            <person name="Andreopoulos B."/>
            <person name="Lipzen A."/>
            <person name="Chen C."/>
            <person name="Yan M."/>
            <person name="Daum C."/>
            <person name="Ng V."/>
            <person name="Clum A."/>
            <person name="Steindorff A."/>
            <person name="Ohm R.A."/>
            <person name="Martin F."/>
            <person name="Silar P."/>
            <person name="Natvig D.O."/>
            <person name="Lalanne C."/>
            <person name="Gautier V."/>
            <person name="Ament-Velasquez S.L."/>
            <person name="Kruys A."/>
            <person name="Hutchinson M.I."/>
            <person name="Powell A.J."/>
            <person name="Barry K."/>
            <person name="Miller A.N."/>
            <person name="Grigoriev I.V."/>
            <person name="Debuchy R."/>
            <person name="Gladieux P."/>
            <person name="Hiltunen Thoren M."/>
            <person name="Johannesson H."/>
        </authorList>
    </citation>
    <scope>NUCLEOTIDE SEQUENCE</scope>
    <source>
        <strain evidence="3">PSN324</strain>
    </source>
</reference>
<evidence type="ECO:0000256" key="1">
    <source>
        <dbReference type="ARBA" id="ARBA00007409"/>
    </source>
</evidence>
<dbReference type="InterPro" id="IPR004045">
    <property type="entry name" value="Glutathione_S-Trfase_N"/>
</dbReference>
<dbReference type="Pfam" id="PF13410">
    <property type="entry name" value="GST_C_2"/>
    <property type="match status" value="1"/>
</dbReference>
<dbReference type="PROSITE" id="PS50404">
    <property type="entry name" value="GST_NTER"/>
    <property type="match status" value="1"/>
</dbReference>
<dbReference type="Gene3D" id="1.20.1050.10">
    <property type="match status" value="1"/>
</dbReference>
<gene>
    <name evidence="3" type="ORF">QBC42DRAFT_298219</name>
</gene>
<evidence type="ECO:0000313" key="3">
    <source>
        <dbReference type="EMBL" id="KAK4460832.1"/>
    </source>
</evidence>
<proteinExistence type="inferred from homology"/>
<dbReference type="AlphaFoldDB" id="A0AAV9HIX0"/>
<dbReference type="InterPro" id="IPR040079">
    <property type="entry name" value="Glutathione_S-Trfase"/>
</dbReference>
<dbReference type="EMBL" id="MU865003">
    <property type="protein sequence ID" value="KAK4460832.1"/>
    <property type="molecule type" value="Genomic_DNA"/>
</dbReference>
<dbReference type="GO" id="GO:0005737">
    <property type="term" value="C:cytoplasm"/>
    <property type="evidence" value="ECO:0007669"/>
    <property type="project" value="TreeGrafter"/>
</dbReference>
<comment type="similarity">
    <text evidence="1">Belongs to the GST superfamily.</text>
</comment>
<dbReference type="InterPro" id="IPR050983">
    <property type="entry name" value="GST_Omega/HSP26"/>
</dbReference>
<dbReference type="SUPFAM" id="SSF47616">
    <property type="entry name" value="GST C-terminal domain-like"/>
    <property type="match status" value="1"/>
</dbReference>
<dbReference type="PANTHER" id="PTHR43968:SF6">
    <property type="entry name" value="GLUTATHIONE S-TRANSFERASE OMEGA"/>
    <property type="match status" value="1"/>
</dbReference>
<reference evidence="3" key="2">
    <citation type="submission" date="2023-06" db="EMBL/GenBank/DDBJ databases">
        <authorList>
            <consortium name="Lawrence Berkeley National Laboratory"/>
            <person name="Mondo S.J."/>
            <person name="Hensen N."/>
            <person name="Bonometti L."/>
            <person name="Westerberg I."/>
            <person name="Brannstrom I.O."/>
            <person name="Guillou S."/>
            <person name="Cros-Aarteil S."/>
            <person name="Calhoun S."/>
            <person name="Haridas S."/>
            <person name="Kuo A."/>
            <person name="Pangilinan J."/>
            <person name="Riley R."/>
            <person name="Labutti K."/>
            <person name="Andreopoulos B."/>
            <person name="Lipzen A."/>
            <person name="Chen C."/>
            <person name="Yanf M."/>
            <person name="Daum C."/>
            <person name="Ng V."/>
            <person name="Clum A."/>
            <person name="Steindorff A."/>
            <person name="Ohm R."/>
            <person name="Martin F."/>
            <person name="Silar P."/>
            <person name="Natvig D."/>
            <person name="Lalanne C."/>
            <person name="Gautier V."/>
            <person name="Ament-Velasquez S.L."/>
            <person name="Kruys A."/>
            <person name="Hutchinson M.I."/>
            <person name="Powell A.J."/>
            <person name="Barry K."/>
            <person name="Miller A.N."/>
            <person name="Grigoriev I.V."/>
            <person name="Debuchy R."/>
            <person name="Gladieux P."/>
            <person name="Thoren M.H."/>
            <person name="Johannesson H."/>
        </authorList>
    </citation>
    <scope>NUCLEOTIDE SEQUENCE</scope>
    <source>
        <strain evidence="3">PSN324</strain>
    </source>
</reference>
<dbReference type="SFLD" id="SFLDS00019">
    <property type="entry name" value="Glutathione_Transferase_(cytos"/>
    <property type="match status" value="1"/>
</dbReference>
<dbReference type="Proteomes" id="UP001321749">
    <property type="component" value="Unassembled WGS sequence"/>
</dbReference>
<sequence length="258" mass="29193">MSSSRPDETYTLHITNKNYSSWSLRPWLLLRELSIPFTESLHPVVPGSYRQPQWKEFSPVAHVPCLHVRSPSPAGSDSESPPLVLWESLAIVEFLAEEFPEKKIYPADRAARAWARSAVAEMHASFACLRSEMGQNVGLRVRIERPSPGLEKDLERIGELWEEGLGRFGGPFLAGKEFGAVDAFFAPVVLRLRTYVGMDRYLTERGREYAGRIEGLEGVKAWVRDAVAEVWREEVHDKECEEGEDGRKVVEDLRAVAK</sequence>
<dbReference type="Gene3D" id="3.40.30.10">
    <property type="entry name" value="Glutaredoxin"/>
    <property type="match status" value="1"/>
</dbReference>
<comment type="caution">
    <text evidence="3">The sequence shown here is derived from an EMBL/GenBank/DDBJ whole genome shotgun (WGS) entry which is preliminary data.</text>
</comment>
<dbReference type="InterPro" id="IPR036249">
    <property type="entry name" value="Thioredoxin-like_sf"/>
</dbReference>